<accession>A0ABP3L5F0</accession>
<reference evidence="2" key="1">
    <citation type="journal article" date="2019" name="Int. J. Syst. Evol. Microbiol.">
        <title>The Global Catalogue of Microorganisms (GCM) 10K type strain sequencing project: providing services to taxonomists for standard genome sequencing and annotation.</title>
        <authorList>
            <consortium name="The Broad Institute Genomics Platform"/>
            <consortium name="The Broad Institute Genome Sequencing Center for Infectious Disease"/>
            <person name="Wu L."/>
            <person name="Ma J."/>
        </authorList>
    </citation>
    <scope>NUCLEOTIDE SEQUENCE [LARGE SCALE GENOMIC DNA]</scope>
    <source>
        <strain evidence="2">JCM 12389</strain>
    </source>
</reference>
<dbReference type="EMBL" id="BAAADO010000003">
    <property type="protein sequence ID" value="GAA0492349.1"/>
    <property type="molecule type" value="Genomic_DNA"/>
</dbReference>
<comment type="caution">
    <text evidence="1">The sequence shown here is derived from an EMBL/GenBank/DDBJ whole genome shotgun (WGS) entry which is preliminary data.</text>
</comment>
<gene>
    <name evidence="1" type="ORF">GCM10008986_18340</name>
</gene>
<dbReference type="Proteomes" id="UP001500880">
    <property type="component" value="Unassembled WGS sequence"/>
</dbReference>
<name>A0ABP3L5F0_9BACI</name>
<evidence type="ECO:0000313" key="1">
    <source>
        <dbReference type="EMBL" id="GAA0492349.1"/>
    </source>
</evidence>
<proteinExistence type="predicted"/>
<organism evidence="1 2">
    <name type="scientific">Salinibacillus aidingensis</name>
    <dbReference type="NCBI Taxonomy" id="237684"/>
    <lineage>
        <taxon>Bacteria</taxon>
        <taxon>Bacillati</taxon>
        <taxon>Bacillota</taxon>
        <taxon>Bacilli</taxon>
        <taxon>Bacillales</taxon>
        <taxon>Bacillaceae</taxon>
        <taxon>Salinibacillus</taxon>
    </lineage>
</organism>
<sequence>MYVIAREINGKTEILKDTTSPSYKIFLDQSSAETFAKKLNVHTHSSKKWHVMETSSK</sequence>
<keyword evidence="2" id="KW-1185">Reference proteome</keyword>
<evidence type="ECO:0000313" key="2">
    <source>
        <dbReference type="Proteomes" id="UP001500880"/>
    </source>
</evidence>
<protein>
    <submittedName>
        <fullName evidence="1">Uncharacterized protein</fullName>
    </submittedName>
</protein>